<dbReference type="AlphaFoldDB" id="O17223"/>
<dbReference type="FunCoup" id="O17223">
    <property type="interactions" value="14"/>
</dbReference>
<dbReference type="EMBL" id="BX284602">
    <property type="protein sequence ID" value="CCD71284.1"/>
    <property type="molecule type" value="Genomic_DNA"/>
</dbReference>
<dbReference type="eggNOG" id="ENOG502RFNH">
    <property type="taxonomic scope" value="Eukaryota"/>
</dbReference>
<evidence type="ECO:0000259" key="1">
    <source>
        <dbReference type="PROSITE" id="PS50097"/>
    </source>
</evidence>
<accession>O17223</accession>
<dbReference type="CDD" id="cd18186">
    <property type="entry name" value="BTB_POZ_ZBTB_KLHL-like"/>
    <property type="match status" value="1"/>
</dbReference>
<dbReference type="RefSeq" id="NP_493890.1">
    <property type="nucleotide sequence ID" value="NM_061489.2"/>
</dbReference>
<name>O17223_CAEEL</name>
<dbReference type="PANTHER" id="PTHR22744">
    <property type="entry name" value="HELIX LOOP HELIX PROTEIN 21-RELATED"/>
    <property type="match status" value="1"/>
</dbReference>
<dbReference type="PROSITE" id="PS50097">
    <property type="entry name" value="BTB"/>
    <property type="match status" value="1"/>
</dbReference>
<evidence type="ECO:0000313" key="3">
    <source>
        <dbReference type="Proteomes" id="UP000001940"/>
    </source>
</evidence>
<dbReference type="CTD" id="173481"/>
<reference evidence="2 3" key="1">
    <citation type="journal article" date="1998" name="Science">
        <title>Genome sequence of the nematode C. elegans: a platform for investigating biology.</title>
        <authorList>
            <consortium name="The C. elegans sequencing consortium"/>
            <person name="Sulson J.E."/>
            <person name="Waterston R."/>
        </authorList>
    </citation>
    <scope>NUCLEOTIDE SEQUENCE [LARGE SCALE GENOMIC DNA]</scope>
    <source>
        <strain evidence="2 3">Bristol N2</strain>
    </source>
</reference>
<dbReference type="UCSC" id="M01D1.3">
    <property type="organism name" value="c. elegans"/>
</dbReference>
<dbReference type="Proteomes" id="UP000001940">
    <property type="component" value="Chromosome II"/>
</dbReference>
<dbReference type="SUPFAM" id="SSF54695">
    <property type="entry name" value="POZ domain"/>
    <property type="match status" value="1"/>
</dbReference>
<dbReference type="PaxDb" id="6239-M01D1.3"/>
<dbReference type="HOGENOM" id="CLU_036654_0_1_1"/>
<dbReference type="WormBase" id="M01D1.3">
    <property type="protein sequence ID" value="CE23871"/>
    <property type="gene ID" value="WBGene00019700"/>
    <property type="gene designation" value="btb-11"/>
</dbReference>
<dbReference type="KEGG" id="cel:CELE_M01D1.3"/>
<dbReference type="PhylomeDB" id="O17223"/>
<dbReference type="InterPro" id="IPR000210">
    <property type="entry name" value="BTB/POZ_dom"/>
</dbReference>
<gene>
    <name evidence="2 4" type="primary">btb-11</name>
    <name evidence="2" type="ORF">CELE_M01D1.3</name>
    <name evidence="4" type="ORF">M01D1.3</name>
</gene>
<dbReference type="AGR" id="WB:WBGene00019700"/>
<protein>
    <submittedName>
        <fullName evidence="2">BTB domain-containing protein</fullName>
    </submittedName>
</protein>
<dbReference type="Bgee" id="WBGene00019700">
    <property type="expression patterns" value="Expressed in embryo and 3 other cell types or tissues"/>
</dbReference>
<keyword evidence="5" id="KW-1267">Proteomics identification</keyword>
<dbReference type="Pfam" id="PF00651">
    <property type="entry name" value="BTB"/>
    <property type="match status" value="1"/>
</dbReference>
<keyword evidence="3" id="KW-1185">Reference proteome</keyword>
<dbReference type="PeptideAtlas" id="O17223"/>
<proteinExistence type="evidence at protein level"/>
<dbReference type="InParanoid" id="O17223"/>
<dbReference type="GeneID" id="173481"/>
<feature type="domain" description="BTB" evidence="1">
    <location>
        <begin position="140"/>
        <end position="205"/>
    </location>
</feature>
<dbReference type="SMR" id="O17223"/>
<dbReference type="PANTHER" id="PTHR22744:SF16">
    <property type="entry name" value="BTB DOMAIN-CONTAINING PROTEIN"/>
    <property type="match status" value="1"/>
</dbReference>
<dbReference type="SMART" id="SM00225">
    <property type="entry name" value="BTB"/>
    <property type="match status" value="1"/>
</dbReference>
<sequence>MDNIVTESIKFESEPNYLQRGYHLFDISFLNGLTCVITNKIETDEIHLKIKLDWDERDIEKITGFIQLSYDGHQLKPIDSNFDKRGGICTIIVPKFLYEYRWSFSFNLKLHRDPAKPPQISNDLKSQVSYDTMFEPSRKHDAVLLIGEKKLHVNKAFLSYHSDYFSDLFAEKVDEKNGIPIENVTYENFGLLMSVIYPEAVFSNHQNAEVLLELGNRFKIPAVMRHVENQIVGDTTKFPNKRLISLAEKYGLQKLLAMEIQKMKSFDQAKKFKGSDDYLQLSDATKAKIFDRLIELS</sequence>
<evidence type="ECO:0000313" key="2">
    <source>
        <dbReference type="EMBL" id="CCD71284.1"/>
    </source>
</evidence>
<dbReference type="STRING" id="6239.M01D1.3.1"/>
<dbReference type="Gene3D" id="3.30.710.10">
    <property type="entry name" value="Potassium Channel Kv1.1, Chain A"/>
    <property type="match status" value="1"/>
</dbReference>
<evidence type="ECO:0000313" key="4">
    <source>
        <dbReference type="WormBase" id="M01D1.3"/>
    </source>
</evidence>
<evidence type="ECO:0007829" key="5">
    <source>
        <dbReference type="PeptideAtlas" id="O17223"/>
    </source>
</evidence>
<dbReference type="InterPro" id="IPR011333">
    <property type="entry name" value="SKP1/BTB/POZ_sf"/>
</dbReference>
<organism evidence="2 3">
    <name type="scientific">Caenorhabditis elegans</name>
    <dbReference type="NCBI Taxonomy" id="6239"/>
    <lineage>
        <taxon>Eukaryota</taxon>
        <taxon>Metazoa</taxon>
        <taxon>Ecdysozoa</taxon>
        <taxon>Nematoda</taxon>
        <taxon>Chromadorea</taxon>
        <taxon>Rhabditida</taxon>
        <taxon>Rhabditina</taxon>
        <taxon>Rhabditomorpha</taxon>
        <taxon>Rhabditoidea</taxon>
        <taxon>Rhabditidae</taxon>
        <taxon>Peloderinae</taxon>
        <taxon>Caenorhabditis</taxon>
    </lineage>
</organism>
<dbReference type="OrthoDB" id="6156804at2759"/>